<feature type="transmembrane region" description="Helical" evidence="1">
    <location>
        <begin position="53"/>
        <end position="77"/>
    </location>
</feature>
<feature type="transmembrane region" description="Helical" evidence="1">
    <location>
        <begin position="83"/>
        <end position="104"/>
    </location>
</feature>
<reference evidence="3 4" key="2">
    <citation type="journal article" date="2011" name="ISME J.">
        <title>RNA-seq reveals cooperative metabolic interactions between two termite-gut spirochete species in co-culture.</title>
        <authorList>
            <person name="Rosenthal A.Z."/>
            <person name="Matson E.G."/>
            <person name="Eldar A."/>
            <person name="Leadbetter J.R."/>
        </authorList>
    </citation>
    <scope>NUCLEOTIDE SEQUENCE [LARGE SCALE GENOMIC DNA]</scope>
    <source>
        <strain evidence="4">ATCC BAA-888 / DSM 13862 / ZAS-9</strain>
    </source>
</reference>
<keyword evidence="1" id="KW-1133">Transmembrane helix</keyword>
<dbReference type="STRING" id="545695.TREAZ_1624"/>
<protein>
    <recommendedName>
        <fullName evidence="2">DUF6249 domain-containing protein</fullName>
    </recommendedName>
</protein>
<name>F5YDD1_LEAAZ</name>
<dbReference type="eggNOG" id="ENOG5031CXK">
    <property type="taxonomic scope" value="Bacteria"/>
</dbReference>
<evidence type="ECO:0000256" key="1">
    <source>
        <dbReference type="SAM" id="Phobius"/>
    </source>
</evidence>
<dbReference type="AlphaFoldDB" id="F5YDD1"/>
<dbReference type="Proteomes" id="UP000009222">
    <property type="component" value="Chromosome"/>
</dbReference>
<dbReference type="KEGG" id="taz:TREAZ_1624"/>
<feature type="transmembrane region" description="Helical" evidence="1">
    <location>
        <begin position="6"/>
        <end position="32"/>
    </location>
</feature>
<keyword evidence="4" id="KW-1185">Reference proteome</keyword>
<dbReference type="InterPro" id="IPR046216">
    <property type="entry name" value="DUF6249"/>
</dbReference>
<keyword evidence="1" id="KW-0812">Transmembrane</keyword>
<dbReference type="RefSeq" id="WP_015710396.1">
    <property type="nucleotide sequence ID" value="NC_015577.1"/>
</dbReference>
<organism evidence="3 4">
    <name type="scientific">Leadbettera azotonutricia (strain ATCC BAA-888 / DSM 13862 / ZAS-9)</name>
    <name type="common">Treponema azotonutricium</name>
    <dbReference type="NCBI Taxonomy" id="545695"/>
    <lineage>
        <taxon>Bacteria</taxon>
        <taxon>Pseudomonadati</taxon>
        <taxon>Spirochaetota</taxon>
        <taxon>Spirochaetia</taxon>
        <taxon>Spirochaetales</taxon>
        <taxon>Breznakiellaceae</taxon>
        <taxon>Leadbettera</taxon>
    </lineage>
</organism>
<gene>
    <name evidence="3" type="ordered locus">TREAZ_1624</name>
</gene>
<evidence type="ECO:0000313" key="4">
    <source>
        <dbReference type="Proteomes" id="UP000009222"/>
    </source>
</evidence>
<dbReference type="EMBL" id="CP001841">
    <property type="protein sequence ID" value="AEF80318.1"/>
    <property type="molecule type" value="Genomic_DNA"/>
</dbReference>
<sequence length="111" mass="11814">MAQSTVAQVIISIIPIVGIFMGSVVVFFYLLWNHRRRILLIKAGQYNKPAFDLQSFSLLAGLLLSAVGLALTIFLSIVSGAGFGLLGGIIPLAVGAGLLCYYGIKRSDRAS</sequence>
<evidence type="ECO:0000259" key="2">
    <source>
        <dbReference type="Pfam" id="PF19762"/>
    </source>
</evidence>
<dbReference type="HOGENOM" id="CLU_155178_0_0_12"/>
<feature type="domain" description="DUF6249" evidence="2">
    <location>
        <begin position="13"/>
        <end position="105"/>
    </location>
</feature>
<proteinExistence type="predicted"/>
<evidence type="ECO:0000313" key="3">
    <source>
        <dbReference type="EMBL" id="AEF80318.1"/>
    </source>
</evidence>
<dbReference type="InParanoid" id="F5YDD1"/>
<dbReference type="Pfam" id="PF19762">
    <property type="entry name" value="DUF6249"/>
    <property type="match status" value="1"/>
</dbReference>
<reference evidence="4" key="1">
    <citation type="submission" date="2009-12" db="EMBL/GenBank/DDBJ databases">
        <title>Complete sequence of Treponema azotonutricium strain ZAS-9.</title>
        <authorList>
            <person name="Tetu S.G."/>
            <person name="Matson E."/>
            <person name="Ren Q."/>
            <person name="Seshadri R."/>
            <person name="Elbourne L."/>
            <person name="Hassan K.A."/>
            <person name="Durkin A."/>
            <person name="Radune D."/>
            <person name="Mohamoud Y."/>
            <person name="Shay R."/>
            <person name="Jin S."/>
            <person name="Zhang X."/>
            <person name="Lucey K."/>
            <person name="Ballor N.R."/>
            <person name="Ottesen E."/>
            <person name="Rosenthal R."/>
            <person name="Allen A."/>
            <person name="Leadbetter J.R."/>
            <person name="Paulsen I.T."/>
        </authorList>
    </citation>
    <scope>NUCLEOTIDE SEQUENCE [LARGE SCALE GENOMIC DNA]</scope>
    <source>
        <strain evidence="4">ATCC BAA-888 / DSM 13862 / ZAS-9</strain>
    </source>
</reference>
<accession>F5YDD1</accession>
<keyword evidence="1" id="KW-0472">Membrane</keyword>
<dbReference type="OrthoDB" id="363365at2"/>